<sequence>MNSIDPIRAVVHANPYPYYAELAARSPFVFEPRLRLWVASSAAAVTEVLEHPELQVRPAAEPVPKAIAGAPSGEVFARLARMNDGAAHRAPKLALRRALGSLDLQIVTLRARRIAERSERDLRRPGDVSAWLFEMPVQVVASLLGFADDVLPEVAAWMADFVACLSALSTPEQLACANDAALRLVQCVKTLVADAAAGNDVRGGRLPDATSMEGASLVALVQREAQSTGWDDADALIANLVGLLSQTYDATAGLIGNAVVALMTQAGVEDEVRRTPRKLADLIRETSRFDASVQNTRRFAATETTVCGERVEAGAAILVLLAAANRDPAANARPHEFLLDRDDCRVFGFGHGIHACPGDQLAYAIASTAIDVLLDRTTLAHRNDLAWTYRASANLRLPIFAEVREARSAAGGD</sequence>
<dbReference type="InterPro" id="IPR002397">
    <property type="entry name" value="Cyt_P450_B"/>
</dbReference>
<dbReference type="SUPFAM" id="SSF48264">
    <property type="entry name" value="Cytochrome P450"/>
    <property type="match status" value="1"/>
</dbReference>
<reference evidence="3 4" key="1">
    <citation type="submission" date="2019-05" db="EMBL/GenBank/DDBJ databases">
        <title>Burkholderia sp. DHOD12, isolated from subtropical forest soil.</title>
        <authorList>
            <person name="Gao Z.-H."/>
            <person name="Qiu L.-H."/>
        </authorList>
    </citation>
    <scope>NUCLEOTIDE SEQUENCE [LARGE SCALE GENOMIC DNA]</scope>
    <source>
        <strain evidence="3 4">DHOD12</strain>
    </source>
</reference>
<dbReference type="Gene3D" id="1.10.630.10">
    <property type="entry name" value="Cytochrome P450"/>
    <property type="match status" value="1"/>
</dbReference>
<dbReference type="GO" id="GO:0016705">
    <property type="term" value="F:oxidoreductase activity, acting on paired donors, with incorporation or reduction of molecular oxygen"/>
    <property type="evidence" value="ECO:0007669"/>
    <property type="project" value="InterPro"/>
</dbReference>
<evidence type="ECO:0000313" key="3">
    <source>
        <dbReference type="EMBL" id="QCP53915.1"/>
    </source>
</evidence>
<protein>
    <submittedName>
        <fullName evidence="3">Cytochrome P450</fullName>
    </submittedName>
</protein>
<dbReference type="GO" id="GO:0020037">
    <property type="term" value="F:heme binding"/>
    <property type="evidence" value="ECO:0007669"/>
    <property type="project" value="InterPro"/>
</dbReference>
<keyword evidence="2" id="KW-0479">Metal-binding</keyword>
<dbReference type="Proteomes" id="UP000298656">
    <property type="component" value="Chromosome 2"/>
</dbReference>
<gene>
    <name evidence="3" type="ORF">FAZ95_33520</name>
</gene>
<dbReference type="AlphaFoldDB" id="A0A4P8J0Q6"/>
<keyword evidence="4" id="KW-1185">Reference proteome</keyword>
<dbReference type="CDD" id="cd11036">
    <property type="entry name" value="AknT-like"/>
    <property type="match status" value="1"/>
</dbReference>
<keyword evidence="2" id="KW-0560">Oxidoreductase</keyword>
<dbReference type="PRINTS" id="PR00359">
    <property type="entry name" value="BP450"/>
</dbReference>
<keyword evidence="2" id="KW-0503">Monooxygenase</keyword>
<keyword evidence="2" id="KW-0349">Heme</keyword>
<dbReference type="InterPro" id="IPR017972">
    <property type="entry name" value="Cyt_P450_CS"/>
</dbReference>
<evidence type="ECO:0000313" key="4">
    <source>
        <dbReference type="Proteomes" id="UP000298656"/>
    </source>
</evidence>
<name>A0A4P8J0Q6_9BURK</name>
<accession>A0A4P8J0Q6</accession>
<proteinExistence type="inferred from homology"/>
<evidence type="ECO:0000256" key="2">
    <source>
        <dbReference type="RuleBase" id="RU000461"/>
    </source>
</evidence>
<dbReference type="InterPro" id="IPR001128">
    <property type="entry name" value="Cyt_P450"/>
</dbReference>
<dbReference type="GO" id="GO:0004497">
    <property type="term" value="F:monooxygenase activity"/>
    <property type="evidence" value="ECO:0007669"/>
    <property type="project" value="UniProtKB-KW"/>
</dbReference>
<dbReference type="RefSeq" id="WP_137336684.1">
    <property type="nucleotide sequence ID" value="NZ_CP040078.1"/>
</dbReference>
<dbReference type="OrthoDB" id="4168525at2"/>
<organism evidence="3 4">
    <name type="scientific">Trinickia violacea</name>
    <dbReference type="NCBI Taxonomy" id="2571746"/>
    <lineage>
        <taxon>Bacteria</taxon>
        <taxon>Pseudomonadati</taxon>
        <taxon>Pseudomonadota</taxon>
        <taxon>Betaproteobacteria</taxon>
        <taxon>Burkholderiales</taxon>
        <taxon>Burkholderiaceae</taxon>
        <taxon>Trinickia</taxon>
    </lineage>
</organism>
<evidence type="ECO:0000256" key="1">
    <source>
        <dbReference type="ARBA" id="ARBA00010617"/>
    </source>
</evidence>
<dbReference type="InterPro" id="IPR036396">
    <property type="entry name" value="Cyt_P450_sf"/>
</dbReference>
<dbReference type="GO" id="GO:0005506">
    <property type="term" value="F:iron ion binding"/>
    <property type="evidence" value="ECO:0007669"/>
    <property type="project" value="InterPro"/>
</dbReference>
<comment type="similarity">
    <text evidence="1 2">Belongs to the cytochrome P450 family.</text>
</comment>
<dbReference type="PANTHER" id="PTHR46696:SF1">
    <property type="entry name" value="CYTOCHROME P450 YJIB-RELATED"/>
    <property type="match status" value="1"/>
</dbReference>
<dbReference type="PROSITE" id="PS00086">
    <property type="entry name" value="CYTOCHROME_P450"/>
    <property type="match status" value="1"/>
</dbReference>
<dbReference type="KEGG" id="tvl:FAZ95_33520"/>
<keyword evidence="2" id="KW-0408">Iron</keyword>
<dbReference type="PANTHER" id="PTHR46696">
    <property type="entry name" value="P450, PUTATIVE (EUROFUNG)-RELATED"/>
    <property type="match status" value="1"/>
</dbReference>
<dbReference type="Pfam" id="PF00067">
    <property type="entry name" value="p450"/>
    <property type="match status" value="1"/>
</dbReference>
<dbReference type="EMBL" id="CP040078">
    <property type="protein sequence ID" value="QCP53915.1"/>
    <property type="molecule type" value="Genomic_DNA"/>
</dbReference>